<keyword evidence="4" id="KW-1185">Reference proteome</keyword>
<dbReference type="PANTHER" id="PTHR13847:SF281">
    <property type="entry name" value="FAD DEPENDENT OXIDOREDUCTASE DOMAIN-CONTAINING PROTEIN"/>
    <property type="match status" value="1"/>
</dbReference>
<sequence>MSNSNIKSFSATSFWFDSIEPQLPFLPSLEGDQHYDVAIIGGGFTGLSTAIALRERNVRVAIIEKGRAGSGASGRNSGHVGCSLGMLPLLTYKNFGEERTRQLSRVVNDAVDNVEHMIAQSGADCDYNQCGNIMAAVSRGEENSKIEKYAALFEKMGIENELLDQNALQKKGIPECVVKAAHWKKGGVINPVKYARCLTDIALAKGVVIYENSEVEQIIPGKKVTIVSDRGNVFCDKAVLATNAYSGELGFLKHKIIPMSVSVFVSDPLTVEQRARLDWQGGEGITTAHMALENIRLTADNRILIGSKSARLGFGTSHPTPNDSLTFSTLNTVFRDRLPELSDVNIDVGWTGRVAISSDGVPSIGTLSKHNNIYYGVGYSGHGIAMASNAGNVIAKLMCGEDLEEAQILVNRKALRVPPEPFRWIVGRSVMAAMKGVDKKIDRNAKLERRSSTSM</sequence>
<accession>A0A7X0JSD8</accession>
<evidence type="ECO:0000259" key="2">
    <source>
        <dbReference type="Pfam" id="PF01266"/>
    </source>
</evidence>
<name>A0A7X0JSD8_9GAMM</name>
<reference evidence="3 4" key="1">
    <citation type="submission" date="2020-08" db="EMBL/GenBank/DDBJ databases">
        <title>Genomic Encyclopedia of Type Strains, Phase IV (KMG-IV): sequencing the most valuable type-strain genomes for metagenomic binning, comparative biology and taxonomic classification.</title>
        <authorList>
            <person name="Goeker M."/>
        </authorList>
    </citation>
    <scope>NUCLEOTIDE SEQUENCE [LARGE SCALE GENOMIC DNA]</scope>
    <source>
        <strain evidence="3 4">DSM 22368</strain>
    </source>
</reference>
<evidence type="ECO:0000313" key="4">
    <source>
        <dbReference type="Proteomes" id="UP000528457"/>
    </source>
</evidence>
<dbReference type="PANTHER" id="PTHR13847">
    <property type="entry name" value="SARCOSINE DEHYDROGENASE-RELATED"/>
    <property type="match status" value="1"/>
</dbReference>
<dbReference type="GO" id="GO:0005737">
    <property type="term" value="C:cytoplasm"/>
    <property type="evidence" value="ECO:0007669"/>
    <property type="project" value="TreeGrafter"/>
</dbReference>
<dbReference type="InterPro" id="IPR006076">
    <property type="entry name" value="FAD-dep_OxRdtase"/>
</dbReference>
<dbReference type="Proteomes" id="UP000528457">
    <property type="component" value="Unassembled WGS sequence"/>
</dbReference>
<feature type="domain" description="FAD dependent oxidoreductase" evidence="2">
    <location>
        <begin position="36"/>
        <end position="397"/>
    </location>
</feature>
<evidence type="ECO:0000256" key="1">
    <source>
        <dbReference type="ARBA" id="ARBA00023002"/>
    </source>
</evidence>
<dbReference type="Gene3D" id="3.30.9.10">
    <property type="entry name" value="D-Amino Acid Oxidase, subunit A, domain 2"/>
    <property type="match status" value="1"/>
</dbReference>
<gene>
    <name evidence="3" type="ORF">HNR48_001565</name>
</gene>
<keyword evidence="1" id="KW-0560">Oxidoreductase</keyword>
<dbReference type="Gene3D" id="3.50.50.60">
    <property type="entry name" value="FAD/NAD(P)-binding domain"/>
    <property type="match status" value="1"/>
</dbReference>
<organism evidence="3 4">
    <name type="scientific">Pseudoteredinibacter isoporae</name>
    <dbReference type="NCBI Taxonomy" id="570281"/>
    <lineage>
        <taxon>Bacteria</taxon>
        <taxon>Pseudomonadati</taxon>
        <taxon>Pseudomonadota</taxon>
        <taxon>Gammaproteobacteria</taxon>
        <taxon>Cellvibrionales</taxon>
        <taxon>Cellvibrionaceae</taxon>
        <taxon>Pseudoteredinibacter</taxon>
    </lineage>
</organism>
<protein>
    <submittedName>
        <fullName evidence="3">Glycine/D-amino acid oxidase-like deaminating enzyme</fullName>
    </submittedName>
</protein>
<evidence type="ECO:0000313" key="3">
    <source>
        <dbReference type="EMBL" id="MBB6521287.1"/>
    </source>
</evidence>
<dbReference type="SUPFAM" id="SSF51905">
    <property type="entry name" value="FAD/NAD(P)-binding domain"/>
    <property type="match status" value="1"/>
</dbReference>
<dbReference type="EMBL" id="JACHHT010000001">
    <property type="protein sequence ID" value="MBB6521287.1"/>
    <property type="molecule type" value="Genomic_DNA"/>
</dbReference>
<dbReference type="RefSeq" id="WP_166848913.1">
    <property type="nucleotide sequence ID" value="NZ_JAAONY010000001.1"/>
</dbReference>
<proteinExistence type="predicted"/>
<dbReference type="InParanoid" id="A0A7X0JSD8"/>
<dbReference type="AlphaFoldDB" id="A0A7X0JSD8"/>
<comment type="caution">
    <text evidence="3">The sequence shown here is derived from an EMBL/GenBank/DDBJ whole genome shotgun (WGS) entry which is preliminary data.</text>
</comment>
<dbReference type="GO" id="GO:0016491">
    <property type="term" value="F:oxidoreductase activity"/>
    <property type="evidence" value="ECO:0007669"/>
    <property type="project" value="UniProtKB-KW"/>
</dbReference>
<dbReference type="InterPro" id="IPR036188">
    <property type="entry name" value="FAD/NAD-bd_sf"/>
</dbReference>
<dbReference type="Pfam" id="PF01266">
    <property type="entry name" value="DAO"/>
    <property type="match status" value="1"/>
</dbReference>